<feature type="domain" description="SIS" evidence="5">
    <location>
        <begin position="140"/>
        <end position="280"/>
    </location>
</feature>
<dbReference type="Gene3D" id="3.40.50.10490">
    <property type="entry name" value="Glucose-6-phosphate isomerase like protein, domain 1"/>
    <property type="match status" value="1"/>
</dbReference>
<dbReference type="PROSITE" id="PS51464">
    <property type="entry name" value="SIS"/>
    <property type="match status" value="1"/>
</dbReference>
<feature type="domain" description="HTH rpiR-type" evidence="4">
    <location>
        <begin position="15"/>
        <end position="91"/>
    </location>
</feature>
<evidence type="ECO:0000256" key="1">
    <source>
        <dbReference type="ARBA" id="ARBA00023015"/>
    </source>
</evidence>
<evidence type="ECO:0000313" key="7">
    <source>
        <dbReference type="Proteomes" id="UP000198877"/>
    </source>
</evidence>
<evidence type="ECO:0000259" key="4">
    <source>
        <dbReference type="PROSITE" id="PS51071"/>
    </source>
</evidence>
<reference evidence="7" key="1">
    <citation type="submission" date="2016-10" db="EMBL/GenBank/DDBJ databases">
        <authorList>
            <person name="Varghese N."/>
            <person name="Submissions S."/>
        </authorList>
    </citation>
    <scope>NUCLEOTIDE SEQUENCE [LARGE SCALE GENOMIC DNA]</scope>
    <source>
        <strain evidence="7">CL127</strain>
    </source>
</reference>
<dbReference type="GO" id="GO:0003677">
    <property type="term" value="F:DNA binding"/>
    <property type="evidence" value="ECO:0007669"/>
    <property type="project" value="UniProtKB-KW"/>
</dbReference>
<dbReference type="InterPro" id="IPR036388">
    <property type="entry name" value="WH-like_DNA-bd_sf"/>
</dbReference>
<dbReference type="GO" id="GO:1901135">
    <property type="term" value="P:carbohydrate derivative metabolic process"/>
    <property type="evidence" value="ECO:0007669"/>
    <property type="project" value="InterPro"/>
</dbReference>
<dbReference type="EMBL" id="FOYR01000001">
    <property type="protein sequence ID" value="SFR37623.1"/>
    <property type="molecule type" value="Genomic_DNA"/>
</dbReference>
<dbReference type="Gene3D" id="1.10.10.10">
    <property type="entry name" value="Winged helix-like DNA-binding domain superfamily/Winged helix DNA-binding domain"/>
    <property type="match status" value="1"/>
</dbReference>
<dbReference type="PANTHER" id="PTHR30514:SF1">
    <property type="entry name" value="HTH-TYPE TRANSCRIPTIONAL REGULATOR HEXR-RELATED"/>
    <property type="match status" value="1"/>
</dbReference>
<keyword evidence="2 6" id="KW-0238">DNA-binding</keyword>
<dbReference type="Pfam" id="PF01418">
    <property type="entry name" value="HTH_6"/>
    <property type="match status" value="1"/>
</dbReference>
<dbReference type="PANTHER" id="PTHR30514">
    <property type="entry name" value="GLUCOKINASE"/>
    <property type="match status" value="1"/>
</dbReference>
<name>A0A1I6G5Z3_9MICO</name>
<protein>
    <submittedName>
        <fullName evidence="6">DNA-binding transcriptional regulator, MurR/RpiR family, contains HTH and SIS domains</fullName>
    </submittedName>
</protein>
<dbReference type="PROSITE" id="PS51071">
    <property type="entry name" value="HTH_RPIR"/>
    <property type="match status" value="1"/>
</dbReference>
<gene>
    <name evidence="6" type="ORF">SAMN04488591_0796</name>
</gene>
<accession>A0A1I6G5Z3</accession>
<evidence type="ECO:0000313" key="6">
    <source>
        <dbReference type="EMBL" id="SFR37623.1"/>
    </source>
</evidence>
<evidence type="ECO:0000256" key="2">
    <source>
        <dbReference type="ARBA" id="ARBA00023125"/>
    </source>
</evidence>
<dbReference type="SUPFAM" id="SSF46689">
    <property type="entry name" value="Homeodomain-like"/>
    <property type="match status" value="1"/>
</dbReference>
<dbReference type="InterPro" id="IPR000281">
    <property type="entry name" value="HTH_RpiR"/>
</dbReference>
<dbReference type="SUPFAM" id="SSF53697">
    <property type="entry name" value="SIS domain"/>
    <property type="match status" value="1"/>
</dbReference>
<dbReference type="InterPro" id="IPR047640">
    <property type="entry name" value="RpiR-like"/>
</dbReference>
<dbReference type="InterPro" id="IPR009057">
    <property type="entry name" value="Homeodomain-like_sf"/>
</dbReference>
<dbReference type="Proteomes" id="UP000198877">
    <property type="component" value="Unassembled WGS sequence"/>
</dbReference>
<dbReference type="GO" id="GO:0003700">
    <property type="term" value="F:DNA-binding transcription factor activity"/>
    <property type="evidence" value="ECO:0007669"/>
    <property type="project" value="InterPro"/>
</dbReference>
<dbReference type="AlphaFoldDB" id="A0A1I6G5Z3"/>
<dbReference type="Pfam" id="PF01380">
    <property type="entry name" value="SIS"/>
    <property type="match status" value="1"/>
</dbReference>
<dbReference type="InterPro" id="IPR001347">
    <property type="entry name" value="SIS_dom"/>
</dbReference>
<organism evidence="6 7">
    <name type="scientific">Microbacterium azadirachtae</name>
    <dbReference type="NCBI Taxonomy" id="582680"/>
    <lineage>
        <taxon>Bacteria</taxon>
        <taxon>Bacillati</taxon>
        <taxon>Actinomycetota</taxon>
        <taxon>Actinomycetes</taxon>
        <taxon>Micrococcales</taxon>
        <taxon>Microbacteriaceae</taxon>
        <taxon>Microbacterium</taxon>
    </lineage>
</organism>
<dbReference type="InterPro" id="IPR035472">
    <property type="entry name" value="RpiR-like_SIS"/>
</dbReference>
<evidence type="ECO:0000259" key="5">
    <source>
        <dbReference type="PROSITE" id="PS51464"/>
    </source>
</evidence>
<sequence length="298" mass="31079">MGDPLTSSASALISGEFVARAQTALRHLGSTDKRVVEAILDNPHAIIEGSVTELALRAGVAQSSAVRTCQRLGYRGYQDIKIAITRDLARQGNVASEIVHDEGIDDGTEPGEILSQILHRSGRALEDAIQTVSSDAFATVVERIASANRLLVIGNGTSAAPSQDAAYRFMALGLIVSSPSDVIAQHLASKQLDPSDVCVVVSHTGSSRDSLRAAQSAAAAGAYVVAITSFASSPLTKVADASLIAGGPDYGFRLEAMASRLAHLGVIDALFVAIAVRRPAKSNKALDIMADITIEHSL</sequence>
<proteinExistence type="predicted"/>
<dbReference type="InterPro" id="IPR046348">
    <property type="entry name" value="SIS_dom_sf"/>
</dbReference>
<keyword evidence="1" id="KW-0805">Transcription regulation</keyword>
<dbReference type="GO" id="GO:0097367">
    <property type="term" value="F:carbohydrate derivative binding"/>
    <property type="evidence" value="ECO:0007669"/>
    <property type="project" value="InterPro"/>
</dbReference>
<evidence type="ECO:0000256" key="3">
    <source>
        <dbReference type="ARBA" id="ARBA00023163"/>
    </source>
</evidence>
<dbReference type="CDD" id="cd05013">
    <property type="entry name" value="SIS_RpiR"/>
    <property type="match status" value="1"/>
</dbReference>
<keyword evidence="3" id="KW-0804">Transcription</keyword>